<organism evidence="1 2">
    <name type="scientific">Nocardioides humilatus</name>
    <dbReference type="NCBI Taxonomy" id="2607660"/>
    <lineage>
        <taxon>Bacteria</taxon>
        <taxon>Bacillati</taxon>
        <taxon>Actinomycetota</taxon>
        <taxon>Actinomycetes</taxon>
        <taxon>Propionibacteriales</taxon>
        <taxon>Nocardioidaceae</taxon>
        <taxon>Nocardioides</taxon>
    </lineage>
</organism>
<comment type="caution">
    <text evidence="1">The sequence shown here is derived from an EMBL/GenBank/DDBJ whole genome shotgun (WGS) entry which is preliminary data.</text>
</comment>
<gene>
    <name evidence="1" type="ORF">F0U44_05215</name>
</gene>
<evidence type="ECO:0000313" key="2">
    <source>
        <dbReference type="Proteomes" id="UP000325003"/>
    </source>
</evidence>
<accession>A0A5B1LLP2</accession>
<dbReference type="EMBL" id="VUJV01000001">
    <property type="protein sequence ID" value="KAA1421675.1"/>
    <property type="molecule type" value="Genomic_DNA"/>
</dbReference>
<reference evidence="1 2" key="1">
    <citation type="submission" date="2019-09" db="EMBL/GenBank/DDBJ databases">
        <title>Nocardioides panacisoli sp. nov., isolated from the soil of a ginseng field.</title>
        <authorList>
            <person name="Cho C."/>
        </authorList>
    </citation>
    <scope>NUCLEOTIDE SEQUENCE [LARGE SCALE GENOMIC DNA]</scope>
    <source>
        <strain evidence="1 2">BN130099</strain>
    </source>
</reference>
<evidence type="ECO:0000313" key="1">
    <source>
        <dbReference type="EMBL" id="KAA1421675.1"/>
    </source>
</evidence>
<dbReference type="Proteomes" id="UP000325003">
    <property type="component" value="Unassembled WGS sequence"/>
</dbReference>
<name>A0A5B1LLP2_9ACTN</name>
<dbReference type="AlphaFoldDB" id="A0A5B1LLP2"/>
<sequence>MDALGSLLSQQDGVIARRQMLSTGFTPAFVARKVRRREWVQVHPGVYVDHTGALTWQQRAWAAVLACWPAALDGRPERQRRGSDQPG</sequence>
<reference evidence="1 2" key="2">
    <citation type="submission" date="2019-09" db="EMBL/GenBank/DDBJ databases">
        <authorList>
            <person name="Jin C."/>
        </authorList>
    </citation>
    <scope>NUCLEOTIDE SEQUENCE [LARGE SCALE GENOMIC DNA]</scope>
    <source>
        <strain evidence="1 2">BN130099</strain>
    </source>
</reference>
<dbReference type="RefSeq" id="WP_149727136.1">
    <property type="nucleotide sequence ID" value="NZ_VUJV01000001.1"/>
</dbReference>
<keyword evidence="2" id="KW-1185">Reference proteome</keyword>
<proteinExistence type="predicted"/>
<protein>
    <submittedName>
        <fullName evidence="1">Type IV toxin-antitoxin system AbiEi family antitoxin domain-containing protein</fullName>
    </submittedName>
</protein>